<keyword evidence="1" id="KW-0436">Ligase</keyword>
<accession>A0ABP3WF25</accession>
<evidence type="ECO:0000256" key="2">
    <source>
        <dbReference type="ARBA" id="ARBA00022741"/>
    </source>
</evidence>
<reference evidence="7" key="1">
    <citation type="journal article" date="2019" name="Int. J. Syst. Evol. Microbiol.">
        <title>The Global Catalogue of Microorganisms (GCM) 10K type strain sequencing project: providing services to taxonomists for standard genome sequencing and annotation.</title>
        <authorList>
            <consortium name="The Broad Institute Genomics Platform"/>
            <consortium name="The Broad Institute Genome Sequencing Center for Infectious Disease"/>
            <person name="Wu L."/>
            <person name="Ma J."/>
        </authorList>
    </citation>
    <scope>NUCLEOTIDE SEQUENCE [LARGE SCALE GENOMIC DNA]</scope>
    <source>
        <strain evidence="7">JCM 15608</strain>
    </source>
</reference>
<comment type="caution">
    <text evidence="6">The sequence shown here is derived from an EMBL/GenBank/DDBJ whole genome shotgun (WGS) entry which is preliminary data.</text>
</comment>
<dbReference type="EMBL" id="BAAAFA010000004">
    <property type="protein sequence ID" value="GAA0815552.1"/>
    <property type="molecule type" value="Genomic_DNA"/>
</dbReference>
<evidence type="ECO:0000256" key="1">
    <source>
        <dbReference type="ARBA" id="ARBA00022598"/>
    </source>
</evidence>
<evidence type="ECO:0000256" key="3">
    <source>
        <dbReference type="ARBA" id="ARBA00022840"/>
    </source>
</evidence>
<evidence type="ECO:0000313" key="6">
    <source>
        <dbReference type="EMBL" id="GAA0815552.1"/>
    </source>
</evidence>
<sequence>MQFNWLITVTAGRWQANTIKRAKQQGIKIIAIDSSLAAEGFEYADLIIIAELDDVESIKAQIGNRNICGVLSICSEAGMILAGKLRDYYHVSTGPNLEVSQRLVNKALQRTYWQQENVTGPKWLASGNLDQLFSSAQTMALPFMIKPADSAGSRGVVKVEHFDDNINNYLESALSLSKSKQVIIEDFMDGVEYTVEGFVHQGKSQVLVITEKDKIPSTHGLVAYRLQSAILSEKLNAKISQLVIDAVTALNYKNGPFHAEVIVMKNGNIGMVELAGRGGGFLVFERFVQLASGVDIVANTINQAIGKNITPTQVSKQYCILHFFPNEVGTVNAITGFEEANLLDGVEGGAFIEQGTVLTEAKCDGDRMGYVISYSDNETKSKQQLQKAISLINFKVTK</sequence>
<proteinExistence type="predicted"/>
<gene>
    <name evidence="6" type="ORF">GCM10009111_14030</name>
</gene>
<evidence type="ECO:0000313" key="7">
    <source>
        <dbReference type="Proteomes" id="UP001500021"/>
    </source>
</evidence>
<keyword evidence="3 4" id="KW-0067">ATP-binding</keyword>
<dbReference type="Proteomes" id="UP001500021">
    <property type="component" value="Unassembled WGS sequence"/>
</dbReference>
<keyword evidence="2 4" id="KW-0547">Nucleotide-binding</keyword>
<dbReference type="InterPro" id="IPR013815">
    <property type="entry name" value="ATP_grasp_subdomain_1"/>
</dbReference>
<dbReference type="Gene3D" id="3.30.1490.20">
    <property type="entry name" value="ATP-grasp fold, A domain"/>
    <property type="match status" value="1"/>
</dbReference>
<dbReference type="SUPFAM" id="SSF56059">
    <property type="entry name" value="Glutathione synthetase ATP-binding domain-like"/>
    <property type="match status" value="1"/>
</dbReference>
<dbReference type="Pfam" id="PF13535">
    <property type="entry name" value="ATP-grasp_4"/>
    <property type="match status" value="1"/>
</dbReference>
<dbReference type="PANTHER" id="PTHR43585">
    <property type="entry name" value="FUMIPYRROLE BIOSYNTHESIS PROTEIN C"/>
    <property type="match status" value="1"/>
</dbReference>
<dbReference type="InterPro" id="IPR052032">
    <property type="entry name" value="ATP-dep_AA_Ligase"/>
</dbReference>
<evidence type="ECO:0000259" key="5">
    <source>
        <dbReference type="PROSITE" id="PS50975"/>
    </source>
</evidence>
<dbReference type="Gene3D" id="3.30.470.20">
    <property type="entry name" value="ATP-grasp fold, B domain"/>
    <property type="match status" value="1"/>
</dbReference>
<evidence type="ECO:0000256" key="4">
    <source>
        <dbReference type="PROSITE-ProRule" id="PRU00409"/>
    </source>
</evidence>
<dbReference type="PROSITE" id="PS50975">
    <property type="entry name" value="ATP_GRASP"/>
    <property type="match status" value="1"/>
</dbReference>
<keyword evidence="7" id="KW-1185">Reference proteome</keyword>
<dbReference type="InterPro" id="IPR040570">
    <property type="entry name" value="LAL_C2"/>
</dbReference>
<dbReference type="Pfam" id="PF18603">
    <property type="entry name" value="LAL_C2"/>
    <property type="match status" value="1"/>
</dbReference>
<dbReference type="InterPro" id="IPR011761">
    <property type="entry name" value="ATP-grasp"/>
</dbReference>
<protein>
    <submittedName>
        <fullName evidence="6">ATP-grasp domain-containing protein</fullName>
    </submittedName>
</protein>
<name>A0ABP3WF25_9GAMM</name>
<feature type="domain" description="ATP-grasp" evidence="5">
    <location>
        <begin position="110"/>
        <end position="305"/>
    </location>
</feature>
<dbReference type="Gene3D" id="3.40.50.20">
    <property type="match status" value="1"/>
</dbReference>
<dbReference type="PANTHER" id="PTHR43585:SF2">
    <property type="entry name" value="ATP-GRASP ENZYME FSQD"/>
    <property type="match status" value="1"/>
</dbReference>
<dbReference type="RefSeq" id="WP_343816609.1">
    <property type="nucleotide sequence ID" value="NZ_BAAAFA010000004.1"/>
</dbReference>
<organism evidence="6 7">
    <name type="scientific">Colwellia asteriadis</name>
    <dbReference type="NCBI Taxonomy" id="517723"/>
    <lineage>
        <taxon>Bacteria</taxon>
        <taxon>Pseudomonadati</taxon>
        <taxon>Pseudomonadota</taxon>
        <taxon>Gammaproteobacteria</taxon>
        <taxon>Alteromonadales</taxon>
        <taxon>Colwelliaceae</taxon>
        <taxon>Colwellia</taxon>
    </lineage>
</organism>